<evidence type="ECO:0000259" key="6">
    <source>
        <dbReference type="PROSITE" id="PS50261"/>
    </source>
</evidence>
<dbReference type="SUPFAM" id="SSF81321">
    <property type="entry name" value="Family A G protein-coupled receptor-like"/>
    <property type="match status" value="1"/>
</dbReference>
<dbReference type="PhylomeDB" id="A7S3G9"/>
<feature type="domain" description="G-protein coupled receptors family 2 profile 2" evidence="6">
    <location>
        <begin position="21"/>
        <end position="288"/>
    </location>
</feature>
<keyword evidence="4 5" id="KW-0472">Membrane</keyword>
<dbReference type="OMA" id="ANIISWC"/>
<name>A7S3G9_NEMVE</name>
<reference evidence="7 8" key="1">
    <citation type="journal article" date="2007" name="Science">
        <title>Sea anemone genome reveals ancestral eumetazoan gene repertoire and genomic organization.</title>
        <authorList>
            <person name="Putnam N.H."/>
            <person name="Srivastava M."/>
            <person name="Hellsten U."/>
            <person name="Dirks B."/>
            <person name="Chapman J."/>
            <person name="Salamov A."/>
            <person name="Terry A."/>
            <person name="Shapiro H."/>
            <person name="Lindquist E."/>
            <person name="Kapitonov V.V."/>
            <person name="Jurka J."/>
            <person name="Genikhovich G."/>
            <person name="Grigoriev I.V."/>
            <person name="Lucas S.M."/>
            <person name="Steele R.E."/>
            <person name="Finnerty J.R."/>
            <person name="Technau U."/>
            <person name="Martindale M.Q."/>
            <person name="Rokhsar D.S."/>
        </authorList>
    </citation>
    <scope>NUCLEOTIDE SEQUENCE [LARGE SCALE GENOMIC DNA]</scope>
    <source>
        <strain evidence="8">CH2 X CH6</strain>
    </source>
</reference>
<dbReference type="EMBL" id="DS469573">
    <property type="protein sequence ID" value="EDO41723.1"/>
    <property type="molecule type" value="Genomic_DNA"/>
</dbReference>
<dbReference type="Pfam" id="PF05462">
    <property type="entry name" value="Dicty_CAR"/>
    <property type="match status" value="1"/>
</dbReference>
<gene>
    <name evidence="7" type="ORF">NEMVEDRAFT_v1g242602</name>
</gene>
<dbReference type="Gene3D" id="1.20.1070.10">
    <property type="entry name" value="Rhodopsin 7-helix transmembrane proteins"/>
    <property type="match status" value="1"/>
</dbReference>
<dbReference type="InterPro" id="IPR017981">
    <property type="entry name" value="GPCR_2-like_7TM"/>
</dbReference>
<evidence type="ECO:0000313" key="7">
    <source>
        <dbReference type="EMBL" id="EDO41723.1"/>
    </source>
</evidence>
<proteinExistence type="predicted"/>
<dbReference type="GO" id="GO:0004930">
    <property type="term" value="F:G protein-coupled receptor activity"/>
    <property type="evidence" value="ECO:0000318"/>
    <property type="project" value="GO_Central"/>
</dbReference>
<dbReference type="GO" id="GO:0007166">
    <property type="term" value="P:cell surface receptor signaling pathway"/>
    <property type="evidence" value="ECO:0007669"/>
    <property type="project" value="InterPro"/>
</dbReference>
<feature type="transmembrane region" description="Helical" evidence="5">
    <location>
        <begin position="56"/>
        <end position="76"/>
    </location>
</feature>
<keyword evidence="2 5" id="KW-0812">Transmembrane</keyword>
<dbReference type="PROSITE" id="PS50261">
    <property type="entry name" value="G_PROTEIN_RECEP_F2_4"/>
    <property type="match status" value="1"/>
</dbReference>
<evidence type="ECO:0000256" key="2">
    <source>
        <dbReference type="ARBA" id="ARBA00022692"/>
    </source>
</evidence>
<dbReference type="AlphaFoldDB" id="A7S3G9"/>
<keyword evidence="8" id="KW-1185">Reference proteome</keyword>
<evidence type="ECO:0000256" key="3">
    <source>
        <dbReference type="ARBA" id="ARBA00022989"/>
    </source>
</evidence>
<feature type="transmembrane region" description="Helical" evidence="5">
    <location>
        <begin position="96"/>
        <end position="118"/>
    </location>
</feature>
<feature type="transmembrane region" description="Helical" evidence="5">
    <location>
        <begin position="130"/>
        <end position="151"/>
    </location>
</feature>
<dbReference type="KEGG" id="nve:5513585"/>
<feature type="transmembrane region" description="Helical" evidence="5">
    <location>
        <begin position="20"/>
        <end position="44"/>
    </location>
</feature>
<dbReference type="InterPro" id="IPR022343">
    <property type="entry name" value="GCR1-cAMP_receptor"/>
</dbReference>
<comment type="subcellular location">
    <subcellularLocation>
        <location evidence="1">Membrane</location>
        <topology evidence="1">Multi-pass membrane protein</topology>
    </subcellularLocation>
</comment>
<evidence type="ECO:0000256" key="5">
    <source>
        <dbReference type="SAM" id="Phobius"/>
    </source>
</evidence>
<keyword evidence="3 5" id="KW-1133">Transmembrane helix</keyword>
<accession>A7S3G9</accession>
<feature type="transmembrane region" description="Helical" evidence="5">
    <location>
        <begin position="232"/>
        <end position="254"/>
    </location>
</feature>
<evidence type="ECO:0000256" key="1">
    <source>
        <dbReference type="ARBA" id="ARBA00004141"/>
    </source>
</evidence>
<protein>
    <recommendedName>
        <fullName evidence="6">G-protein coupled receptors family 2 profile 2 domain-containing protein</fullName>
    </recommendedName>
</protein>
<dbReference type="Proteomes" id="UP000001593">
    <property type="component" value="Unassembled WGS sequence"/>
</dbReference>
<dbReference type="STRING" id="45351.A7S3G9"/>
<evidence type="ECO:0000313" key="8">
    <source>
        <dbReference type="Proteomes" id="UP000001593"/>
    </source>
</evidence>
<organism evidence="7 8">
    <name type="scientific">Nematostella vectensis</name>
    <name type="common">Starlet sea anemone</name>
    <dbReference type="NCBI Taxonomy" id="45351"/>
    <lineage>
        <taxon>Eukaryota</taxon>
        <taxon>Metazoa</taxon>
        <taxon>Cnidaria</taxon>
        <taxon>Anthozoa</taxon>
        <taxon>Hexacorallia</taxon>
        <taxon>Actiniaria</taxon>
        <taxon>Edwardsiidae</taxon>
        <taxon>Nematostella</taxon>
    </lineage>
</organism>
<dbReference type="PRINTS" id="PR02001">
    <property type="entry name" value="GCR1CAMPR"/>
</dbReference>
<sequence length="354" mass="40073">MAVNNSTTLQQASHIEVSFPVFAVTITSCGLSTLGSLVQIITYYLWRDLQIPSRKLLVFIAVSDLCTALSLGLGAVMDFHETSSLCLVQAFVSTYFSASSLFWMSSLMVYVLVTVITVDPEKAGKLIKYFHVLCWSIPALMCISALLYSGFGETDNTLSTGWCWVKYCPSDTWMLFWILVTQKLWEMSAYIGLVALCIAIKINIQIKCAARSRREIIPKGTAVAMQKFNKKVFFVPFLFILLRVWGTVRAILALQQSRYQHSQLLMALQGAGDTGQGFVNFILFCVCTARTRHIISSELTDSFNRSYTWLTSWRIKAQNSERKPLLRNNSNRRMHGGLYERVSYSATSWEREEV</sequence>
<feature type="transmembrane region" description="Helical" evidence="5">
    <location>
        <begin position="184"/>
        <end position="204"/>
    </location>
</feature>
<dbReference type="GO" id="GO:0005886">
    <property type="term" value="C:plasma membrane"/>
    <property type="evidence" value="ECO:0000318"/>
    <property type="project" value="GO_Central"/>
</dbReference>
<dbReference type="PANTHER" id="PTHR23112:SF47">
    <property type="entry name" value="G-PROTEIN COUPLED RECEPTOR 157"/>
    <property type="match status" value="1"/>
</dbReference>
<dbReference type="eggNOG" id="ENOG502QU1X">
    <property type="taxonomic scope" value="Eukaryota"/>
</dbReference>
<dbReference type="InParanoid" id="A7S3G9"/>
<evidence type="ECO:0000256" key="4">
    <source>
        <dbReference type="ARBA" id="ARBA00023136"/>
    </source>
</evidence>
<dbReference type="GO" id="GO:0007189">
    <property type="term" value="P:adenylate cyclase-activating G protein-coupled receptor signaling pathway"/>
    <property type="evidence" value="ECO:0000318"/>
    <property type="project" value="GO_Central"/>
</dbReference>
<dbReference type="PANTHER" id="PTHR23112">
    <property type="entry name" value="G PROTEIN-COUPLED RECEPTOR 157-RELATED"/>
    <property type="match status" value="1"/>
</dbReference>
<dbReference type="HOGENOM" id="CLU_052670_0_0_1"/>